<reference evidence="2" key="1">
    <citation type="submission" date="2018-01" db="EMBL/GenBank/DDBJ databases">
        <title>An insight into the sialome of Amazonian anophelines.</title>
        <authorList>
            <person name="Ribeiro J.M."/>
            <person name="Scarpassa V."/>
            <person name="Calvo E."/>
        </authorList>
    </citation>
    <scope>NUCLEOTIDE SEQUENCE</scope>
</reference>
<organism evidence="2">
    <name type="scientific">Anopheles darlingi</name>
    <name type="common">Mosquito</name>
    <dbReference type="NCBI Taxonomy" id="43151"/>
    <lineage>
        <taxon>Eukaryota</taxon>
        <taxon>Metazoa</taxon>
        <taxon>Ecdysozoa</taxon>
        <taxon>Arthropoda</taxon>
        <taxon>Hexapoda</taxon>
        <taxon>Insecta</taxon>
        <taxon>Pterygota</taxon>
        <taxon>Neoptera</taxon>
        <taxon>Endopterygota</taxon>
        <taxon>Diptera</taxon>
        <taxon>Nematocera</taxon>
        <taxon>Culicoidea</taxon>
        <taxon>Culicidae</taxon>
        <taxon>Anophelinae</taxon>
        <taxon>Anopheles</taxon>
    </lineage>
</organism>
<feature type="chain" id="PRO_5014636892" evidence="1">
    <location>
        <begin position="21"/>
        <end position="88"/>
    </location>
</feature>
<feature type="signal peptide" evidence="1">
    <location>
        <begin position="1"/>
        <end position="20"/>
    </location>
</feature>
<protein>
    <submittedName>
        <fullName evidence="2">Putative secreted protein</fullName>
    </submittedName>
</protein>
<dbReference type="EMBL" id="GGFL01012542">
    <property type="protein sequence ID" value="MBW76720.1"/>
    <property type="molecule type" value="Transcribed_RNA"/>
</dbReference>
<evidence type="ECO:0000313" key="2">
    <source>
        <dbReference type="EMBL" id="MBW76720.1"/>
    </source>
</evidence>
<evidence type="ECO:0000256" key="1">
    <source>
        <dbReference type="SAM" id="SignalP"/>
    </source>
</evidence>
<sequence length="88" mass="10265">MRHLFCCFPFFLSLHPSCLSYRKPRSSRSLAHYAIPKHTTHSAVPYWRLFVTSDLAWCVFFKFSFRPFFPALPSVRFSLGKTAPSSFV</sequence>
<proteinExistence type="predicted"/>
<accession>A0A2M4DGJ8</accession>
<name>A0A2M4DGJ8_ANODA</name>
<dbReference type="AlphaFoldDB" id="A0A2M4DGJ8"/>
<keyword evidence="1" id="KW-0732">Signal</keyword>